<comment type="caution">
    <text evidence="1">The sequence shown here is derived from an EMBL/GenBank/DDBJ whole genome shotgun (WGS) entry which is preliminary data.</text>
</comment>
<dbReference type="Proteomes" id="UP000676336">
    <property type="component" value="Unassembled WGS sequence"/>
</dbReference>
<gene>
    <name evidence="1" type="ORF">SMN809_LOCUS80952</name>
</gene>
<organism evidence="1 2">
    <name type="scientific">Rotaria magnacalcarata</name>
    <dbReference type="NCBI Taxonomy" id="392030"/>
    <lineage>
        <taxon>Eukaryota</taxon>
        <taxon>Metazoa</taxon>
        <taxon>Spiralia</taxon>
        <taxon>Gnathifera</taxon>
        <taxon>Rotifera</taxon>
        <taxon>Eurotatoria</taxon>
        <taxon>Bdelloidea</taxon>
        <taxon>Philodinida</taxon>
        <taxon>Philodinidae</taxon>
        <taxon>Rotaria</taxon>
    </lineage>
</organism>
<proteinExistence type="predicted"/>
<name>A0A8S3JJW6_9BILA</name>
<evidence type="ECO:0000313" key="2">
    <source>
        <dbReference type="Proteomes" id="UP000676336"/>
    </source>
</evidence>
<evidence type="ECO:0000313" key="1">
    <source>
        <dbReference type="EMBL" id="CAF5218435.1"/>
    </source>
</evidence>
<dbReference type="EMBL" id="CAJOBI010346784">
    <property type="protein sequence ID" value="CAF5218435.1"/>
    <property type="molecule type" value="Genomic_DNA"/>
</dbReference>
<accession>A0A8S3JJW6</accession>
<dbReference type="AlphaFoldDB" id="A0A8S3JJW6"/>
<reference evidence="1" key="1">
    <citation type="submission" date="2021-02" db="EMBL/GenBank/DDBJ databases">
        <authorList>
            <person name="Nowell W R."/>
        </authorList>
    </citation>
    <scope>NUCLEOTIDE SEQUENCE</scope>
</reference>
<protein>
    <submittedName>
        <fullName evidence="1">Uncharacterized protein</fullName>
    </submittedName>
</protein>
<feature type="non-terminal residue" evidence="1">
    <location>
        <position position="1"/>
    </location>
</feature>
<sequence>ETLPQPHHSPTTLKSLYDLMQVDQLFTKRLIRTECQNILFHNDKVCKYCASSDSKSIATVFDINQQLIFARMLDRLVPDIERNRQQILIDSSSPQNSNDIMFNKIYRDLQ</sequence>